<evidence type="ECO:0000313" key="3">
    <source>
        <dbReference type="Proteomes" id="UP000182932"/>
    </source>
</evidence>
<sequence length="178" mass="20154">MTGPDFDFAPVLTGETLHLRPLRAEDRDGLYRAARDPLIWAGHPARTRHERAAFDPYFDFLRTAGGTLAVTDRRNGAIIGASRFYEVAERPGTMAIGFTFLTRAHWGGAANREMKVLMFAHVFRWFDAVWLDIGVDNLRSQRAAEKIGARRMGAARLSIGVQPADYLCYRMRRQDWPG</sequence>
<organism evidence="2 3">
    <name type="scientific">Marinovum algicola</name>
    <dbReference type="NCBI Taxonomy" id="42444"/>
    <lineage>
        <taxon>Bacteria</taxon>
        <taxon>Pseudomonadati</taxon>
        <taxon>Pseudomonadota</taxon>
        <taxon>Alphaproteobacteria</taxon>
        <taxon>Rhodobacterales</taxon>
        <taxon>Roseobacteraceae</taxon>
        <taxon>Marinovum</taxon>
    </lineage>
</organism>
<dbReference type="PROSITE" id="PS51186">
    <property type="entry name" value="GNAT"/>
    <property type="match status" value="1"/>
</dbReference>
<dbReference type="Gene3D" id="3.40.630.30">
    <property type="match status" value="1"/>
</dbReference>
<dbReference type="EMBL" id="FNYY01000004">
    <property type="protein sequence ID" value="SEJ25634.1"/>
    <property type="molecule type" value="Genomic_DNA"/>
</dbReference>
<proteinExistence type="predicted"/>
<dbReference type="PANTHER" id="PTHR43610:SF1">
    <property type="entry name" value="N-ACETYLTRANSFERASE DOMAIN-CONTAINING PROTEIN"/>
    <property type="match status" value="1"/>
</dbReference>
<dbReference type="InterPro" id="IPR016181">
    <property type="entry name" value="Acyl_CoA_acyltransferase"/>
</dbReference>
<evidence type="ECO:0000259" key="1">
    <source>
        <dbReference type="PROSITE" id="PS51186"/>
    </source>
</evidence>
<dbReference type="SUPFAM" id="SSF55729">
    <property type="entry name" value="Acyl-CoA N-acyltransferases (Nat)"/>
    <property type="match status" value="1"/>
</dbReference>
<dbReference type="RefSeq" id="WP_170850523.1">
    <property type="nucleotide sequence ID" value="NZ_CATMKJ010000005.1"/>
</dbReference>
<comment type="caution">
    <text evidence="2">The sequence shown here is derived from an EMBL/GenBank/DDBJ whole genome shotgun (WGS) entry which is preliminary data.</text>
</comment>
<dbReference type="InterPro" id="IPR000182">
    <property type="entry name" value="GNAT_dom"/>
</dbReference>
<dbReference type="AlphaFoldDB" id="A0A975ZMX8"/>
<protein>
    <submittedName>
        <fullName evidence="2">Protein N-acetyltransferase, RimJ/RimL family</fullName>
    </submittedName>
</protein>
<dbReference type="GO" id="GO:0016747">
    <property type="term" value="F:acyltransferase activity, transferring groups other than amino-acyl groups"/>
    <property type="evidence" value="ECO:0007669"/>
    <property type="project" value="InterPro"/>
</dbReference>
<dbReference type="Proteomes" id="UP000182932">
    <property type="component" value="Unassembled WGS sequence"/>
</dbReference>
<reference evidence="2 3" key="1">
    <citation type="submission" date="2016-10" db="EMBL/GenBank/DDBJ databases">
        <authorList>
            <person name="Varghese N."/>
            <person name="Submissions S."/>
        </authorList>
    </citation>
    <scope>NUCLEOTIDE SEQUENCE [LARGE SCALE GENOMIC DNA]</scope>
    <source>
        <strain evidence="2 3">FF3</strain>
    </source>
</reference>
<gene>
    <name evidence="2" type="ORF">SAMN04487940_104202</name>
</gene>
<keyword evidence="3" id="KW-1185">Reference proteome</keyword>
<dbReference type="Pfam" id="PF13302">
    <property type="entry name" value="Acetyltransf_3"/>
    <property type="match status" value="1"/>
</dbReference>
<dbReference type="GeneID" id="80817890"/>
<name>A0A975ZMX8_9RHOB</name>
<dbReference type="PANTHER" id="PTHR43610">
    <property type="entry name" value="BLL6696 PROTEIN"/>
    <property type="match status" value="1"/>
</dbReference>
<feature type="domain" description="N-acetyltransferase" evidence="1">
    <location>
        <begin position="17"/>
        <end position="172"/>
    </location>
</feature>
<evidence type="ECO:0000313" key="2">
    <source>
        <dbReference type="EMBL" id="SEJ25634.1"/>
    </source>
</evidence>
<accession>A0A975ZMX8</accession>